<comment type="caution">
    <text evidence="1">The sequence shown here is derived from an EMBL/GenBank/DDBJ whole genome shotgun (WGS) entry which is preliminary data.</text>
</comment>
<organism evidence="1 2">
    <name type="scientific">Levilactobacillus spicheri DSM 15429</name>
    <dbReference type="NCBI Taxonomy" id="1423805"/>
    <lineage>
        <taxon>Bacteria</taxon>
        <taxon>Bacillati</taxon>
        <taxon>Bacillota</taxon>
        <taxon>Bacilli</taxon>
        <taxon>Lactobacillales</taxon>
        <taxon>Lactobacillaceae</taxon>
        <taxon>Levilactobacillus</taxon>
    </lineage>
</organism>
<sequence>MEMSSMMNPNEVIHRGWNRRVVTGKTLAECDDRLAKYLNEQDYGSGEFVVLHENDGSNTNTGYDLPEGENCYISFLIYNSRL</sequence>
<evidence type="ECO:0000313" key="1">
    <source>
        <dbReference type="EMBL" id="KRL50612.1"/>
    </source>
</evidence>
<dbReference type="AlphaFoldDB" id="A0A0R1R6K9"/>
<evidence type="ECO:0000313" key="2">
    <source>
        <dbReference type="Proteomes" id="UP000051835"/>
    </source>
</evidence>
<gene>
    <name evidence="1" type="ORF">FD37_GL001732</name>
</gene>
<dbReference type="EMBL" id="AZFC01000001">
    <property type="protein sequence ID" value="KRL50612.1"/>
    <property type="molecule type" value="Genomic_DNA"/>
</dbReference>
<dbReference type="PATRIC" id="fig|1423805.4.peg.1774"/>
<protein>
    <submittedName>
        <fullName evidence="1">Uncharacterized protein</fullName>
    </submittedName>
</protein>
<accession>A0A0R1R6K9</accession>
<name>A0A0R1R6K9_9LACO</name>
<reference evidence="1 2" key="1">
    <citation type="journal article" date="2015" name="Genome Announc.">
        <title>Expanding the biotechnology potential of lactobacilli through comparative genomics of 213 strains and associated genera.</title>
        <authorList>
            <person name="Sun Z."/>
            <person name="Harris H.M."/>
            <person name="McCann A."/>
            <person name="Guo C."/>
            <person name="Argimon S."/>
            <person name="Zhang W."/>
            <person name="Yang X."/>
            <person name="Jeffery I.B."/>
            <person name="Cooney J.C."/>
            <person name="Kagawa T.F."/>
            <person name="Liu W."/>
            <person name="Song Y."/>
            <person name="Salvetti E."/>
            <person name="Wrobel A."/>
            <person name="Rasinkangas P."/>
            <person name="Parkhill J."/>
            <person name="Rea M.C."/>
            <person name="O'Sullivan O."/>
            <person name="Ritari J."/>
            <person name="Douillard F.P."/>
            <person name="Paul Ross R."/>
            <person name="Yang R."/>
            <person name="Briner A.E."/>
            <person name="Felis G.E."/>
            <person name="de Vos W.M."/>
            <person name="Barrangou R."/>
            <person name="Klaenhammer T.R."/>
            <person name="Caufield P.W."/>
            <person name="Cui Y."/>
            <person name="Zhang H."/>
            <person name="O'Toole P.W."/>
        </authorList>
    </citation>
    <scope>NUCLEOTIDE SEQUENCE [LARGE SCALE GENOMIC DNA]</scope>
    <source>
        <strain evidence="1 2">DSM 15429</strain>
    </source>
</reference>
<proteinExistence type="predicted"/>
<dbReference type="Proteomes" id="UP000051835">
    <property type="component" value="Unassembled WGS sequence"/>
</dbReference>